<accession>A0A1I5WM88</accession>
<evidence type="ECO:0000313" key="5">
    <source>
        <dbReference type="Proteomes" id="UP000182692"/>
    </source>
</evidence>
<sequence length="337" mass="36195">MIIVLKPHATERQAKVILGKIEQAGLKPLFMPGVERIVLGALGDERVLQKLHIESDPLVEEVKPILSKYKMVSREVQAHNTVVRIGNMSIGGGKFAVIAGPCSVESEQQLLSVAEVVKSHGAAALRGGAYKPRTSPYDFQGMGVEGLKLLKQASDATGMPTVSEVMEVSQVDSLCEYIDCLQIGARNMQNYGLLKAVGETGKPVLLKRGLSATIEELLLAAEYIYDAGNPNIILCERGIRTYETATRNTLDLNAVAYIKQRSHLPVVVDPSHGTGVRELVIPLSRAAAAVGADGIIVESHLNPAEALSDGHQALTGDMFAQLMQELKPFVEAAGRTL</sequence>
<dbReference type="EMBL" id="FOWR01000050">
    <property type="protein sequence ID" value="SFQ20904.1"/>
    <property type="molecule type" value="Genomic_DNA"/>
</dbReference>
<dbReference type="SUPFAM" id="SSF51569">
    <property type="entry name" value="Aldolase"/>
    <property type="match status" value="1"/>
</dbReference>
<dbReference type="InterPro" id="IPR013785">
    <property type="entry name" value="Aldolase_TIM"/>
</dbReference>
<evidence type="ECO:0000313" key="4">
    <source>
        <dbReference type="EMBL" id="SFQ20904.1"/>
    </source>
</evidence>
<proteinExistence type="predicted"/>
<dbReference type="NCBIfam" id="NF006421">
    <property type="entry name" value="PRK08673.1"/>
    <property type="match status" value="1"/>
</dbReference>
<dbReference type="PANTHER" id="PTHR43018">
    <property type="entry name" value="PHOSPHO-2-DEHYDRO-3-DEOXYHEPTONATE ALDOLASE"/>
    <property type="match status" value="1"/>
</dbReference>
<dbReference type="Pfam" id="PF00793">
    <property type="entry name" value="DAHP_synth_1"/>
    <property type="match status" value="1"/>
</dbReference>
<evidence type="ECO:0000256" key="1">
    <source>
        <dbReference type="ARBA" id="ARBA00022679"/>
    </source>
</evidence>
<feature type="domain" description="DAHP synthase ferredoxin-like" evidence="3">
    <location>
        <begin position="1"/>
        <end position="66"/>
    </location>
</feature>
<dbReference type="Gene3D" id="3.30.70.1140">
    <property type="entry name" value="Phospho-2-dehydro-3-deoxyheptonate aldolase, domain 1"/>
    <property type="match status" value="1"/>
</dbReference>
<dbReference type="GO" id="GO:0016832">
    <property type="term" value="F:aldehyde-lyase activity"/>
    <property type="evidence" value="ECO:0007669"/>
    <property type="project" value="InterPro"/>
</dbReference>
<dbReference type="NCBIfam" id="NF009239">
    <property type="entry name" value="PRK12595.1"/>
    <property type="match status" value="1"/>
</dbReference>
<gene>
    <name evidence="4" type="ORF">SAMN03084138_04370</name>
</gene>
<reference evidence="4 5" key="1">
    <citation type="submission" date="2016-10" db="EMBL/GenBank/DDBJ databases">
        <authorList>
            <person name="de Groot N.N."/>
        </authorList>
    </citation>
    <scope>NUCLEOTIDE SEQUENCE [LARGE SCALE GENOMIC DNA]</scope>
    <source>
        <strain evidence="4 5">DSM 15893</strain>
    </source>
</reference>
<keyword evidence="1" id="KW-0808">Transferase</keyword>
<organism evidence="4 5">
    <name type="scientific">Enterovibrio norvegicus DSM 15893</name>
    <dbReference type="NCBI Taxonomy" id="1121869"/>
    <lineage>
        <taxon>Bacteria</taxon>
        <taxon>Pseudomonadati</taxon>
        <taxon>Pseudomonadota</taxon>
        <taxon>Gammaproteobacteria</taxon>
        <taxon>Vibrionales</taxon>
        <taxon>Vibrionaceae</taxon>
        <taxon>Enterovibrio</taxon>
    </lineage>
</organism>
<dbReference type="InterPro" id="IPR052899">
    <property type="entry name" value="Class-I_DAHP_synthase"/>
</dbReference>
<dbReference type="GO" id="GO:0016740">
    <property type="term" value="F:transferase activity"/>
    <property type="evidence" value="ECO:0007669"/>
    <property type="project" value="UniProtKB-KW"/>
</dbReference>
<dbReference type="Proteomes" id="UP000182692">
    <property type="component" value="Unassembled WGS sequence"/>
</dbReference>
<dbReference type="AlphaFoldDB" id="A0A1I5WM88"/>
<evidence type="ECO:0000259" key="3">
    <source>
        <dbReference type="Pfam" id="PF18152"/>
    </source>
</evidence>
<dbReference type="STRING" id="1121869.SAMN03084138_04370"/>
<name>A0A1I5WM88_9GAMM</name>
<dbReference type="RefSeq" id="WP_074928590.1">
    <property type="nucleotide sequence ID" value="NZ_FOWR01000050.1"/>
</dbReference>
<dbReference type="NCBIfam" id="TIGR01361">
    <property type="entry name" value="DAHP_synth_Bsub"/>
    <property type="match status" value="1"/>
</dbReference>
<dbReference type="GeneID" id="35870013"/>
<dbReference type="InterPro" id="IPR006218">
    <property type="entry name" value="DAHP1/KDSA"/>
</dbReference>
<dbReference type="InterPro" id="IPR041071">
    <property type="entry name" value="DAHP_snth_FXD"/>
</dbReference>
<dbReference type="InterPro" id="IPR006268">
    <property type="entry name" value="DAHP_syn_2"/>
</dbReference>
<dbReference type="OrthoDB" id="9802281at2"/>
<evidence type="ECO:0000259" key="2">
    <source>
        <dbReference type="Pfam" id="PF00793"/>
    </source>
</evidence>
<dbReference type="Pfam" id="PF18152">
    <property type="entry name" value="DAHP_snth_FXD"/>
    <property type="match status" value="1"/>
</dbReference>
<feature type="domain" description="DAHP synthetase I/KDSA" evidence="2">
    <location>
        <begin position="87"/>
        <end position="327"/>
    </location>
</feature>
<dbReference type="GO" id="GO:0009073">
    <property type="term" value="P:aromatic amino acid family biosynthetic process"/>
    <property type="evidence" value="ECO:0007669"/>
    <property type="project" value="InterPro"/>
</dbReference>
<protein>
    <submittedName>
        <fullName evidence="4">3-deoxy-D-arabinoheptulosonate-7-phosphate synthase</fullName>
    </submittedName>
</protein>
<dbReference type="PANTHER" id="PTHR43018:SF2">
    <property type="entry name" value="PHOSPHO-2-DEHYDRO-3-DEOXYHEPTONATE ALDOLASE"/>
    <property type="match status" value="1"/>
</dbReference>
<dbReference type="Gene3D" id="3.20.20.70">
    <property type="entry name" value="Aldolase class I"/>
    <property type="match status" value="1"/>
</dbReference>